<comment type="caution">
    <text evidence="6">The sequence shown here is derived from an EMBL/GenBank/DDBJ whole genome shotgun (WGS) entry which is preliminary data.</text>
</comment>
<dbReference type="SMART" id="SM00322">
    <property type="entry name" value="KH"/>
    <property type="match status" value="2"/>
</dbReference>
<keyword evidence="3" id="KW-0175">Coiled coil</keyword>
<dbReference type="Proteomes" id="UP001190700">
    <property type="component" value="Unassembled WGS sequence"/>
</dbReference>
<evidence type="ECO:0000259" key="5">
    <source>
        <dbReference type="SMART" id="SM00322"/>
    </source>
</evidence>
<evidence type="ECO:0000256" key="1">
    <source>
        <dbReference type="ARBA" id="ARBA00022737"/>
    </source>
</evidence>
<evidence type="ECO:0000313" key="7">
    <source>
        <dbReference type="Proteomes" id="UP001190700"/>
    </source>
</evidence>
<dbReference type="InterPro" id="IPR004088">
    <property type="entry name" value="KH_dom_type_1"/>
</dbReference>
<feature type="domain" description="K Homology" evidence="5">
    <location>
        <begin position="96"/>
        <end position="164"/>
    </location>
</feature>
<dbReference type="Gene3D" id="3.30.1370.10">
    <property type="entry name" value="K Homology domain, type 1"/>
    <property type="match status" value="2"/>
</dbReference>
<dbReference type="GO" id="GO:0003723">
    <property type="term" value="F:RNA binding"/>
    <property type="evidence" value="ECO:0007669"/>
    <property type="project" value="UniProtKB-UniRule"/>
</dbReference>
<proteinExistence type="predicted"/>
<dbReference type="InterPro" id="IPR004087">
    <property type="entry name" value="KH_dom"/>
</dbReference>
<dbReference type="Pfam" id="PF00013">
    <property type="entry name" value="KH_1"/>
    <property type="match status" value="2"/>
</dbReference>
<name>A0AAE0GEW3_9CHLO</name>
<dbReference type="InterPro" id="IPR036612">
    <property type="entry name" value="KH_dom_type_1_sf"/>
</dbReference>
<feature type="region of interest" description="Disordered" evidence="4">
    <location>
        <begin position="203"/>
        <end position="224"/>
    </location>
</feature>
<feature type="domain" description="K Homology" evidence="5">
    <location>
        <begin position="11"/>
        <end position="79"/>
    </location>
</feature>
<dbReference type="SUPFAM" id="SSF54791">
    <property type="entry name" value="Eukaryotic type KH-domain (KH-domain type I)"/>
    <property type="match status" value="2"/>
</dbReference>
<evidence type="ECO:0000256" key="3">
    <source>
        <dbReference type="SAM" id="Coils"/>
    </source>
</evidence>
<feature type="coiled-coil region" evidence="3">
    <location>
        <begin position="227"/>
        <end position="268"/>
    </location>
</feature>
<accession>A0AAE0GEW3</accession>
<evidence type="ECO:0000256" key="2">
    <source>
        <dbReference type="PROSITE-ProRule" id="PRU00117"/>
    </source>
</evidence>
<keyword evidence="7" id="KW-1185">Reference proteome</keyword>
<dbReference type="AlphaFoldDB" id="A0AAE0GEW3"/>
<evidence type="ECO:0000313" key="6">
    <source>
        <dbReference type="EMBL" id="KAK3276834.1"/>
    </source>
</evidence>
<sequence length="273" mass="28255">MPEQQSPAAGLGCGASVNVPANRLGKLIGLRGCNINSLRSSTGATIEIEKTATGAGLVSISGPDPVVQAAKTAIQRLLVEGGEDFENGGAPHVDEEEQVVTINIPRKDVGKVIGAGGSTIQRLRSLNGVKITLFKDDLGEGHLTIMGSNKNVEAVKAAVQEILNVPDTPESKSAQFTSPLVTIVGVTPAVGVADIGATPGLKGAGNQAEAGQTPAEASAPKADQATIERLQQQLADALKKADEYKALLEKEQAARSRAEEELRELKEGGNDEK</sequence>
<gene>
    <name evidence="6" type="ORF">CYMTET_15122</name>
</gene>
<dbReference type="PANTHER" id="PTHR10288">
    <property type="entry name" value="KH DOMAIN CONTAINING RNA BINDING PROTEIN"/>
    <property type="match status" value="1"/>
</dbReference>
<evidence type="ECO:0000256" key="4">
    <source>
        <dbReference type="SAM" id="MobiDB-lite"/>
    </source>
</evidence>
<dbReference type="CDD" id="cd00105">
    <property type="entry name" value="KH-I"/>
    <property type="match status" value="2"/>
</dbReference>
<keyword evidence="1" id="KW-0677">Repeat</keyword>
<protein>
    <recommendedName>
        <fullName evidence="5">K Homology domain-containing protein</fullName>
    </recommendedName>
</protein>
<reference evidence="6 7" key="1">
    <citation type="journal article" date="2015" name="Genome Biol. Evol.">
        <title>Comparative Genomics of a Bacterivorous Green Alga Reveals Evolutionary Causalities and Consequences of Phago-Mixotrophic Mode of Nutrition.</title>
        <authorList>
            <person name="Burns J.A."/>
            <person name="Paasch A."/>
            <person name="Narechania A."/>
            <person name="Kim E."/>
        </authorList>
    </citation>
    <scope>NUCLEOTIDE SEQUENCE [LARGE SCALE GENOMIC DNA]</scope>
    <source>
        <strain evidence="6 7">PLY_AMNH</strain>
    </source>
</reference>
<dbReference type="EMBL" id="LGRX02006365">
    <property type="protein sequence ID" value="KAK3276834.1"/>
    <property type="molecule type" value="Genomic_DNA"/>
</dbReference>
<organism evidence="6 7">
    <name type="scientific">Cymbomonas tetramitiformis</name>
    <dbReference type="NCBI Taxonomy" id="36881"/>
    <lineage>
        <taxon>Eukaryota</taxon>
        <taxon>Viridiplantae</taxon>
        <taxon>Chlorophyta</taxon>
        <taxon>Pyramimonadophyceae</taxon>
        <taxon>Pyramimonadales</taxon>
        <taxon>Pyramimonadaceae</taxon>
        <taxon>Cymbomonas</taxon>
    </lineage>
</organism>
<keyword evidence="2" id="KW-0694">RNA-binding</keyword>
<dbReference type="PROSITE" id="PS50084">
    <property type="entry name" value="KH_TYPE_1"/>
    <property type="match status" value="2"/>
</dbReference>